<dbReference type="Proteomes" id="UP000198646">
    <property type="component" value="Unassembled WGS sequence"/>
</dbReference>
<feature type="coiled-coil region" evidence="1">
    <location>
        <begin position="113"/>
        <end position="182"/>
    </location>
</feature>
<protein>
    <recommendedName>
        <fullName evidence="4">Replication region DNA-binding N-term</fullName>
    </recommendedName>
</protein>
<sequence>MTANRRKPGPKLPYTDEMLERAIEAAEADQDVAEICQKSVAEKLNHLFRLNYRPRAGDMESNIKRILDLRHDEQARRRIASLPSEVVARFDADLQDYRYRGLLNIAEAHGVLTDQIQIQLTEAEQEVRRMRTAYDAEREARMQETKRATEAEKRVLTIQKKLDAEERKSARFERKIQTLNRSNADDATLISKADLAQFLSEVVAKNGLGGV</sequence>
<reference evidence="2 3" key="1">
    <citation type="submission" date="2016-10" db="EMBL/GenBank/DDBJ databases">
        <authorList>
            <person name="Varghese N."/>
            <person name="Submissions S."/>
        </authorList>
    </citation>
    <scope>NUCLEOTIDE SEQUENCE [LARGE SCALE GENOMIC DNA]</scope>
    <source>
        <strain evidence="2 3">DSM 17584</strain>
    </source>
</reference>
<keyword evidence="3" id="KW-1185">Reference proteome</keyword>
<dbReference type="EMBL" id="FNJD01000026">
    <property type="protein sequence ID" value="SDP66934.1"/>
    <property type="molecule type" value="Genomic_DNA"/>
</dbReference>
<keyword evidence="1" id="KW-0175">Coiled coil</keyword>
<comment type="caution">
    <text evidence="2">The sequence shown here is derived from an EMBL/GenBank/DDBJ whole genome shotgun (WGS) entry which is preliminary data.</text>
</comment>
<evidence type="ECO:0000313" key="3">
    <source>
        <dbReference type="Proteomes" id="UP000198646"/>
    </source>
</evidence>
<organism evidence="2 3">
    <name type="scientific">Sulfitobacter litoralis</name>
    <dbReference type="NCBI Taxonomy" id="335975"/>
    <lineage>
        <taxon>Bacteria</taxon>
        <taxon>Pseudomonadati</taxon>
        <taxon>Pseudomonadota</taxon>
        <taxon>Alphaproteobacteria</taxon>
        <taxon>Rhodobacterales</taxon>
        <taxon>Roseobacteraceae</taxon>
        <taxon>Sulfitobacter</taxon>
    </lineage>
</organism>
<gene>
    <name evidence="2" type="ORF">SAMN04488512_12628</name>
</gene>
<name>A0ABY0SX57_9RHOB</name>
<accession>A0ABY0SX57</accession>
<evidence type="ECO:0000256" key="1">
    <source>
        <dbReference type="SAM" id="Coils"/>
    </source>
</evidence>
<evidence type="ECO:0008006" key="4">
    <source>
        <dbReference type="Google" id="ProtNLM"/>
    </source>
</evidence>
<evidence type="ECO:0000313" key="2">
    <source>
        <dbReference type="EMBL" id="SDP66934.1"/>
    </source>
</evidence>
<proteinExistence type="predicted"/>
<dbReference type="RefSeq" id="WP_208596085.1">
    <property type="nucleotide sequence ID" value="NZ_FNJD01000026.1"/>
</dbReference>